<dbReference type="EMBL" id="VXLC01000003">
    <property type="protein sequence ID" value="KAA8888839.1"/>
    <property type="molecule type" value="Genomic_DNA"/>
</dbReference>
<dbReference type="PANTHER" id="PTHR47572">
    <property type="entry name" value="LIPOPROTEIN-RELATED"/>
    <property type="match status" value="1"/>
</dbReference>
<evidence type="ECO:0000313" key="5">
    <source>
        <dbReference type="EMBL" id="KAA8888839.1"/>
    </source>
</evidence>
<comment type="caution">
    <text evidence="5">The sequence shown here is derived from an EMBL/GenBank/DDBJ whole genome shotgun (WGS) entry which is preliminary data.</text>
</comment>
<dbReference type="SUPFAM" id="SSF63829">
    <property type="entry name" value="Calcium-dependent phosphotriesterase"/>
    <property type="match status" value="1"/>
</dbReference>
<dbReference type="Pfam" id="PF08450">
    <property type="entry name" value="SGL"/>
    <property type="match status" value="1"/>
</dbReference>
<keyword evidence="2" id="KW-0378">Hydrolase</keyword>
<evidence type="ECO:0000256" key="2">
    <source>
        <dbReference type="ARBA" id="ARBA00022801"/>
    </source>
</evidence>
<reference evidence="5 6" key="1">
    <citation type="submission" date="2019-09" db="EMBL/GenBank/DDBJ databases">
        <authorList>
            <person name="Wang X."/>
        </authorList>
    </citation>
    <scope>NUCLEOTIDE SEQUENCE [LARGE SCALE GENOMIC DNA]</scope>
    <source>
        <strain evidence="5 6">CICC 11023</strain>
    </source>
</reference>
<dbReference type="PANTHER" id="PTHR47572:SF4">
    <property type="entry name" value="LACTONASE DRP35"/>
    <property type="match status" value="1"/>
</dbReference>
<dbReference type="InterPro" id="IPR051262">
    <property type="entry name" value="SMP-30/CGR1_Lactonase"/>
</dbReference>
<keyword evidence="6" id="KW-1185">Reference proteome</keyword>
<dbReference type="AlphaFoldDB" id="A0A5N0EJH4"/>
<name>A0A5N0EJH4_9NOCA</name>
<sequence length="307" mass="32236">MRAGTQRQRGRRRQPRHRSGRAARHRPLDRSDSSATMTSTPEDRRGGGMPIELYSAPGLLEAPVLEVDGSVLFSNVTGGGVFRYADGRADTMVESRRGIGGLALHAEGGLLLTGRDVSYAGGDGLRPILTVEGATGFNDVTVGADGSLYVGVLRHNPQRGEPAGPSEVLRIDPDGVVSTAAADIRWPNGLGFAPDGQTLYVCEFAESRVLAVCDGETRVFATAPRGECDGLAVDADGGVWVALGSASAIARFDPDGTLDTVIDFPDGFVSSLAFDQNTLYITTAGRLLSHTVEHAGLPVPTARIPTP</sequence>
<dbReference type="InterPro" id="IPR011042">
    <property type="entry name" value="6-blade_b-propeller_TolB-like"/>
</dbReference>
<dbReference type="OrthoDB" id="2633250at2"/>
<dbReference type="InterPro" id="IPR013658">
    <property type="entry name" value="SGL"/>
</dbReference>
<feature type="compositionally biased region" description="Basic residues" evidence="3">
    <location>
        <begin position="8"/>
        <end position="25"/>
    </location>
</feature>
<organism evidence="5 6">
    <name type="scientific">Nocardia colli</name>
    <dbReference type="NCBI Taxonomy" id="2545717"/>
    <lineage>
        <taxon>Bacteria</taxon>
        <taxon>Bacillati</taxon>
        <taxon>Actinomycetota</taxon>
        <taxon>Actinomycetes</taxon>
        <taxon>Mycobacteriales</taxon>
        <taxon>Nocardiaceae</taxon>
        <taxon>Nocardia</taxon>
    </lineage>
</organism>
<gene>
    <name evidence="5" type="ORF">F3087_07465</name>
</gene>
<feature type="domain" description="SMP-30/Gluconolactonase/LRE-like region" evidence="4">
    <location>
        <begin position="61"/>
        <end position="284"/>
    </location>
</feature>
<protein>
    <submittedName>
        <fullName evidence="5">SMP-30/gluconolactonase/LRE family protein</fullName>
    </submittedName>
</protein>
<evidence type="ECO:0000313" key="6">
    <source>
        <dbReference type="Proteomes" id="UP000323876"/>
    </source>
</evidence>
<evidence type="ECO:0000256" key="1">
    <source>
        <dbReference type="ARBA" id="ARBA00008853"/>
    </source>
</evidence>
<evidence type="ECO:0000259" key="4">
    <source>
        <dbReference type="Pfam" id="PF08450"/>
    </source>
</evidence>
<evidence type="ECO:0000256" key="3">
    <source>
        <dbReference type="SAM" id="MobiDB-lite"/>
    </source>
</evidence>
<proteinExistence type="inferred from homology"/>
<dbReference type="Gene3D" id="2.120.10.30">
    <property type="entry name" value="TolB, C-terminal domain"/>
    <property type="match status" value="1"/>
</dbReference>
<dbReference type="Proteomes" id="UP000323876">
    <property type="component" value="Unassembled WGS sequence"/>
</dbReference>
<comment type="similarity">
    <text evidence="1">Belongs to the SMP-30/CGR1 family.</text>
</comment>
<dbReference type="RefSeq" id="WP_150401114.1">
    <property type="nucleotide sequence ID" value="NZ_VXLC01000003.1"/>
</dbReference>
<accession>A0A5N0EJH4</accession>
<feature type="region of interest" description="Disordered" evidence="3">
    <location>
        <begin position="1"/>
        <end position="50"/>
    </location>
</feature>
<dbReference type="GO" id="GO:0016787">
    <property type="term" value="F:hydrolase activity"/>
    <property type="evidence" value="ECO:0007669"/>
    <property type="project" value="UniProtKB-KW"/>
</dbReference>